<organism evidence="2 3">
    <name type="scientific">Aquatica leii</name>
    <dbReference type="NCBI Taxonomy" id="1421715"/>
    <lineage>
        <taxon>Eukaryota</taxon>
        <taxon>Metazoa</taxon>
        <taxon>Ecdysozoa</taxon>
        <taxon>Arthropoda</taxon>
        <taxon>Hexapoda</taxon>
        <taxon>Insecta</taxon>
        <taxon>Pterygota</taxon>
        <taxon>Neoptera</taxon>
        <taxon>Endopterygota</taxon>
        <taxon>Coleoptera</taxon>
        <taxon>Polyphaga</taxon>
        <taxon>Elateriformia</taxon>
        <taxon>Elateroidea</taxon>
        <taxon>Lampyridae</taxon>
        <taxon>Luciolinae</taxon>
        <taxon>Aquatica</taxon>
    </lineage>
</organism>
<feature type="region of interest" description="Disordered" evidence="1">
    <location>
        <begin position="262"/>
        <end position="282"/>
    </location>
</feature>
<evidence type="ECO:0000256" key="1">
    <source>
        <dbReference type="SAM" id="MobiDB-lite"/>
    </source>
</evidence>
<dbReference type="PANTHER" id="PTHR31854:SF2">
    <property type="entry name" value="TUBULIN POLYGLUTAMYLASE COMPLEX SUBUNIT 2"/>
    <property type="match status" value="1"/>
</dbReference>
<name>A0AAN7SB67_9COLE</name>
<accession>A0AAN7SB67</accession>
<dbReference type="InterPro" id="IPR037883">
    <property type="entry name" value="Knr4/Smi1-like_sf"/>
</dbReference>
<evidence type="ECO:0008006" key="4">
    <source>
        <dbReference type="Google" id="ProtNLM"/>
    </source>
</evidence>
<keyword evidence="3" id="KW-1185">Reference proteome</keyword>
<evidence type="ECO:0000313" key="3">
    <source>
        <dbReference type="Proteomes" id="UP001353858"/>
    </source>
</evidence>
<protein>
    <recommendedName>
        <fullName evidence="4">Tubulin polyglutamylase complex subunit 2</fullName>
    </recommendedName>
</protein>
<dbReference type="Gene3D" id="3.40.1580.10">
    <property type="entry name" value="SMI1/KNR4-like"/>
    <property type="match status" value="1"/>
</dbReference>
<dbReference type="EMBL" id="JARPUR010000008">
    <property type="protein sequence ID" value="KAK4871964.1"/>
    <property type="molecule type" value="Genomic_DNA"/>
</dbReference>
<dbReference type="InterPro" id="IPR039231">
    <property type="entry name" value="TPGS2"/>
</dbReference>
<dbReference type="Proteomes" id="UP001353858">
    <property type="component" value="Unassembled WGS sequence"/>
</dbReference>
<dbReference type="AlphaFoldDB" id="A0AAN7SB67"/>
<comment type="caution">
    <text evidence="2">The sequence shown here is derived from an EMBL/GenBank/DDBJ whole genome shotgun (WGS) entry which is preliminary data.</text>
</comment>
<proteinExistence type="predicted"/>
<dbReference type="PANTHER" id="PTHR31854">
    <property type="entry name" value="TUBULIN POLYGLUTAMYLASE COMPLEX SUBUNIT 2"/>
    <property type="match status" value="1"/>
</dbReference>
<sequence>MHFVVETISEFTYFENILMGLARSLKKCVGVRNTSLSKVPSTTYADITTWEQKYGVLMPEDLRSFYASSNGFQFDWSYTFAGDNQKDRVLGTIRINALDQLVPIFGYETCQEPGVKLNTERYQIKLSIDSRIFDIESIPDRGHVVLVYLYPKFVPTIWLLTNTMQFFFLANDITTYLKMAVTHLGIPNWQFVYTSQGVPQWTENLFRMLAPHLLPLNKSLEMLNGECRNQKDDNCSDIPLNKLDPNLFKLLPRTAVPVLVRTNTAPEPEKPKPIRKKLQYKQADQIRKTRIPRVQRKPLYYIKKR</sequence>
<reference evidence="3" key="1">
    <citation type="submission" date="2023-01" db="EMBL/GenBank/DDBJ databases">
        <title>Key to firefly adult light organ development and bioluminescence: homeobox transcription factors regulate luciferase expression and transportation to peroxisome.</title>
        <authorList>
            <person name="Fu X."/>
        </authorList>
    </citation>
    <scope>NUCLEOTIDE SEQUENCE [LARGE SCALE GENOMIC DNA]</scope>
</reference>
<evidence type="ECO:0000313" key="2">
    <source>
        <dbReference type="EMBL" id="KAK4871964.1"/>
    </source>
</evidence>
<gene>
    <name evidence="2" type="ORF">RN001_016088</name>
</gene>